<keyword evidence="2" id="KW-1185">Reference proteome</keyword>
<dbReference type="RefSeq" id="WP_043722430.1">
    <property type="nucleotide sequence ID" value="NZ_JADLRE010000009.1"/>
</dbReference>
<protein>
    <submittedName>
        <fullName evidence="1">Uncharacterized protein</fullName>
    </submittedName>
</protein>
<name>A0ABS0C728_9NOCA</name>
<sequence>MKPTAPEPPDRHRHIQIETGPLRLDYQASAEQAESVARALAQRFPDITVTIDDNLDDDLPHLPCARLWD</sequence>
<comment type="caution">
    <text evidence="1">The sequence shown here is derived from an EMBL/GenBank/DDBJ whole genome shotgun (WGS) entry which is preliminary data.</text>
</comment>
<dbReference type="EMBL" id="JADLRE010000009">
    <property type="protein sequence ID" value="MBF6226178.1"/>
    <property type="molecule type" value="Genomic_DNA"/>
</dbReference>
<proteinExistence type="predicted"/>
<evidence type="ECO:0000313" key="1">
    <source>
        <dbReference type="EMBL" id="MBF6226178.1"/>
    </source>
</evidence>
<dbReference type="Proteomes" id="UP000807309">
    <property type="component" value="Unassembled WGS sequence"/>
</dbReference>
<gene>
    <name evidence="1" type="ORF">IU470_13855</name>
</gene>
<organism evidence="1 2">
    <name type="scientific">Nocardia abscessus</name>
    <dbReference type="NCBI Taxonomy" id="120957"/>
    <lineage>
        <taxon>Bacteria</taxon>
        <taxon>Bacillati</taxon>
        <taxon>Actinomycetota</taxon>
        <taxon>Actinomycetes</taxon>
        <taxon>Mycobacteriales</taxon>
        <taxon>Nocardiaceae</taxon>
        <taxon>Nocardia</taxon>
    </lineage>
</organism>
<evidence type="ECO:0000313" key="2">
    <source>
        <dbReference type="Proteomes" id="UP000807309"/>
    </source>
</evidence>
<accession>A0ABS0C728</accession>
<reference evidence="1 2" key="1">
    <citation type="submission" date="2020-10" db="EMBL/GenBank/DDBJ databases">
        <title>Identification of Nocardia species via Next-generation sequencing and recognition of intraspecies genetic diversity.</title>
        <authorList>
            <person name="Li P."/>
            <person name="Li P."/>
            <person name="Lu B."/>
        </authorList>
    </citation>
    <scope>NUCLEOTIDE SEQUENCE [LARGE SCALE GENOMIC DNA]</scope>
    <source>
        <strain evidence="1 2">N-11</strain>
    </source>
</reference>